<evidence type="ECO:0000313" key="3">
    <source>
        <dbReference type="EMBL" id="GGN51306.1"/>
    </source>
</evidence>
<dbReference type="PROSITE" id="PS51257">
    <property type="entry name" value="PROKAR_LIPOPROTEIN"/>
    <property type="match status" value="1"/>
</dbReference>
<feature type="signal peptide" evidence="2">
    <location>
        <begin position="1"/>
        <end position="18"/>
    </location>
</feature>
<protein>
    <recommendedName>
        <fullName evidence="5">YusW-like protein</fullName>
    </recommendedName>
</protein>
<name>A0A918CZ09_9BACI</name>
<dbReference type="InterPro" id="IPR025623">
    <property type="entry name" value="YusW"/>
</dbReference>
<organism evidence="3 4">
    <name type="scientific">Oceanobacillus indicireducens</name>
    <dbReference type="NCBI Taxonomy" id="1004261"/>
    <lineage>
        <taxon>Bacteria</taxon>
        <taxon>Bacillati</taxon>
        <taxon>Bacillota</taxon>
        <taxon>Bacilli</taxon>
        <taxon>Bacillales</taxon>
        <taxon>Bacillaceae</taxon>
        <taxon>Oceanobacillus</taxon>
    </lineage>
</organism>
<evidence type="ECO:0008006" key="5">
    <source>
        <dbReference type="Google" id="ProtNLM"/>
    </source>
</evidence>
<feature type="chain" id="PRO_5038591519" description="YusW-like protein" evidence="2">
    <location>
        <begin position="19"/>
        <end position="182"/>
    </location>
</feature>
<reference evidence="3" key="2">
    <citation type="submission" date="2020-09" db="EMBL/GenBank/DDBJ databases">
        <authorList>
            <person name="Sun Q."/>
            <person name="Ohkuma M."/>
        </authorList>
    </citation>
    <scope>NUCLEOTIDE SEQUENCE</scope>
    <source>
        <strain evidence="3">JCM 17251</strain>
    </source>
</reference>
<evidence type="ECO:0000256" key="2">
    <source>
        <dbReference type="SAM" id="SignalP"/>
    </source>
</evidence>
<evidence type="ECO:0000256" key="1">
    <source>
        <dbReference type="SAM" id="MobiDB-lite"/>
    </source>
</evidence>
<dbReference type="Pfam" id="PF14039">
    <property type="entry name" value="YusW"/>
    <property type="match status" value="1"/>
</dbReference>
<dbReference type="RefSeq" id="WP_156854747.1">
    <property type="nucleotide sequence ID" value="NZ_BMOS01000003.1"/>
</dbReference>
<gene>
    <name evidence="3" type="ORF">GCM10007971_05670</name>
</gene>
<keyword evidence="2" id="KW-0732">Signal</keyword>
<dbReference type="Proteomes" id="UP000624041">
    <property type="component" value="Unassembled WGS sequence"/>
</dbReference>
<feature type="compositionally biased region" description="Low complexity" evidence="1">
    <location>
        <begin position="55"/>
        <end position="66"/>
    </location>
</feature>
<reference evidence="3" key="1">
    <citation type="journal article" date="2014" name="Int. J. Syst. Evol. Microbiol.">
        <title>Complete genome sequence of Corynebacterium casei LMG S-19264T (=DSM 44701T), isolated from a smear-ripened cheese.</title>
        <authorList>
            <consortium name="US DOE Joint Genome Institute (JGI-PGF)"/>
            <person name="Walter F."/>
            <person name="Albersmeier A."/>
            <person name="Kalinowski J."/>
            <person name="Ruckert C."/>
        </authorList>
    </citation>
    <scope>NUCLEOTIDE SEQUENCE</scope>
    <source>
        <strain evidence="3">JCM 17251</strain>
    </source>
</reference>
<dbReference type="AlphaFoldDB" id="A0A918CZ09"/>
<sequence>MKKIMTLFLILLLSAVLAACGNSNKATETPNNDTTTEEPNDGAAGGDINDDNQTDDNNGANNNQTKGDSDQADFSNDYVFTSFDLEVDIENNDDAIDVDYEVDIDENETEASYENKPENINLRGNEAMEELDNIFTSFQFDENTPDEEVINEVLQAFNIPEDAAKVDLEIEYGDNVEKEYRR</sequence>
<keyword evidence="4" id="KW-1185">Reference proteome</keyword>
<accession>A0A918CZ09</accession>
<comment type="caution">
    <text evidence="3">The sequence shown here is derived from an EMBL/GenBank/DDBJ whole genome shotgun (WGS) entry which is preliminary data.</text>
</comment>
<feature type="region of interest" description="Disordered" evidence="1">
    <location>
        <begin position="23"/>
        <end position="73"/>
    </location>
</feature>
<proteinExistence type="predicted"/>
<dbReference type="EMBL" id="BMOS01000003">
    <property type="protein sequence ID" value="GGN51306.1"/>
    <property type="molecule type" value="Genomic_DNA"/>
</dbReference>
<evidence type="ECO:0000313" key="4">
    <source>
        <dbReference type="Proteomes" id="UP000624041"/>
    </source>
</evidence>